<feature type="compositionally biased region" description="Basic residues" evidence="1">
    <location>
        <begin position="7"/>
        <end position="18"/>
    </location>
</feature>
<name>A0A834SU36_9FABA</name>
<evidence type="ECO:0000313" key="2">
    <source>
        <dbReference type="EMBL" id="KAF7810548.1"/>
    </source>
</evidence>
<evidence type="ECO:0000256" key="1">
    <source>
        <dbReference type="SAM" id="MobiDB-lite"/>
    </source>
</evidence>
<dbReference type="Proteomes" id="UP000634136">
    <property type="component" value="Unassembled WGS sequence"/>
</dbReference>
<keyword evidence="3" id="KW-1185">Reference proteome</keyword>
<dbReference type="EMBL" id="JAAIUW010000011">
    <property type="protein sequence ID" value="KAF7810548.1"/>
    <property type="molecule type" value="Genomic_DNA"/>
</dbReference>
<protein>
    <submittedName>
        <fullName evidence="2">Uncharacterized protein</fullName>
    </submittedName>
</protein>
<organism evidence="2 3">
    <name type="scientific">Senna tora</name>
    <dbReference type="NCBI Taxonomy" id="362788"/>
    <lineage>
        <taxon>Eukaryota</taxon>
        <taxon>Viridiplantae</taxon>
        <taxon>Streptophyta</taxon>
        <taxon>Embryophyta</taxon>
        <taxon>Tracheophyta</taxon>
        <taxon>Spermatophyta</taxon>
        <taxon>Magnoliopsida</taxon>
        <taxon>eudicotyledons</taxon>
        <taxon>Gunneridae</taxon>
        <taxon>Pentapetalae</taxon>
        <taxon>rosids</taxon>
        <taxon>fabids</taxon>
        <taxon>Fabales</taxon>
        <taxon>Fabaceae</taxon>
        <taxon>Caesalpinioideae</taxon>
        <taxon>Cassia clade</taxon>
        <taxon>Senna</taxon>
    </lineage>
</organism>
<sequence>MAGAHGGGRRRFRHRFRRGSSMSVCD</sequence>
<comment type="caution">
    <text evidence="2">The sequence shown here is derived from an EMBL/GenBank/DDBJ whole genome shotgun (WGS) entry which is preliminary data.</text>
</comment>
<reference evidence="2" key="1">
    <citation type="submission" date="2020-09" db="EMBL/GenBank/DDBJ databases">
        <title>Genome-Enabled Discovery of Anthraquinone Biosynthesis in Senna tora.</title>
        <authorList>
            <person name="Kang S.-H."/>
            <person name="Pandey R.P."/>
            <person name="Lee C.-M."/>
            <person name="Sim J.-S."/>
            <person name="Jeong J.-T."/>
            <person name="Choi B.-S."/>
            <person name="Jung M."/>
            <person name="Ginzburg D."/>
            <person name="Zhao K."/>
            <person name="Won S.Y."/>
            <person name="Oh T.-J."/>
            <person name="Yu Y."/>
            <person name="Kim N.-H."/>
            <person name="Lee O.R."/>
            <person name="Lee T.-H."/>
            <person name="Bashyal P."/>
            <person name="Kim T.-S."/>
            <person name="Lee W.-H."/>
            <person name="Kawkins C."/>
            <person name="Kim C.-K."/>
            <person name="Kim J.S."/>
            <person name="Ahn B.O."/>
            <person name="Rhee S.Y."/>
            <person name="Sohng J.K."/>
        </authorList>
    </citation>
    <scope>NUCLEOTIDE SEQUENCE</scope>
    <source>
        <tissue evidence="2">Leaf</tissue>
    </source>
</reference>
<gene>
    <name evidence="2" type="ORF">G2W53_037291</name>
</gene>
<evidence type="ECO:0000313" key="3">
    <source>
        <dbReference type="Proteomes" id="UP000634136"/>
    </source>
</evidence>
<feature type="region of interest" description="Disordered" evidence="1">
    <location>
        <begin position="1"/>
        <end position="26"/>
    </location>
</feature>
<proteinExistence type="predicted"/>
<accession>A0A834SU36</accession>
<dbReference type="AlphaFoldDB" id="A0A834SU36"/>